<keyword evidence="5 8" id="KW-1133">Transmembrane helix</keyword>
<dbReference type="PANTHER" id="PTHR43341:SF1">
    <property type="entry name" value="GENERAL AMINO-ACID PERMEASE GAP1"/>
    <property type="match status" value="1"/>
</dbReference>
<dbReference type="PIRSF" id="PIRSF006060">
    <property type="entry name" value="AA_transporter"/>
    <property type="match status" value="1"/>
</dbReference>
<feature type="transmembrane region" description="Helical" evidence="8">
    <location>
        <begin position="167"/>
        <end position="187"/>
    </location>
</feature>
<evidence type="ECO:0000256" key="3">
    <source>
        <dbReference type="ARBA" id="ARBA00022692"/>
    </source>
</evidence>
<name>A0A0C3ATH3_9AGAM</name>
<evidence type="ECO:0000259" key="9">
    <source>
        <dbReference type="Pfam" id="PF00324"/>
    </source>
</evidence>
<keyword evidence="2" id="KW-0813">Transport</keyword>
<evidence type="ECO:0000256" key="2">
    <source>
        <dbReference type="ARBA" id="ARBA00022448"/>
    </source>
</evidence>
<dbReference type="InterPro" id="IPR004840">
    <property type="entry name" value="Amino_acid_permease_CS"/>
</dbReference>
<keyword evidence="6 8" id="KW-0472">Membrane</keyword>
<reference evidence="10 11" key="1">
    <citation type="submission" date="2014-04" db="EMBL/GenBank/DDBJ databases">
        <authorList>
            <consortium name="DOE Joint Genome Institute"/>
            <person name="Kuo A."/>
            <person name="Kohler A."/>
            <person name="Nagy L.G."/>
            <person name="Floudas D."/>
            <person name="Copeland A."/>
            <person name="Barry K.W."/>
            <person name="Cichocki N."/>
            <person name="Veneault-Fourrey C."/>
            <person name="LaButti K."/>
            <person name="Lindquist E.A."/>
            <person name="Lipzen A."/>
            <person name="Lundell T."/>
            <person name="Morin E."/>
            <person name="Murat C."/>
            <person name="Sun H."/>
            <person name="Tunlid A."/>
            <person name="Henrissat B."/>
            <person name="Grigoriev I.V."/>
            <person name="Hibbett D.S."/>
            <person name="Martin F."/>
            <person name="Nordberg H.P."/>
            <person name="Cantor M.N."/>
            <person name="Hua S.X."/>
        </authorList>
    </citation>
    <scope>NUCLEOTIDE SEQUENCE [LARGE SCALE GENOMIC DNA]</scope>
    <source>
        <strain evidence="10 11">Foug A</strain>
    </source>
</reference>
<feature type="transmembrane region" description="Helical" evidence="8">
    <location>
        <begin position="61"/>
        <end position="81"/>
    </location>
</feature>
<evidence type="ECO:0000256" key="6">
    <source>
        <dbReference type="ARBA" id="ARBA00023136"/>
    </source>
</evidence>
<gene>
    <name evidence="10" type="ORF">SCLCIDRAFT_20641</name>
</gene>
<dbReference type="HOGENOM" id="CLU_007946_12_1_1"/>
<dbReference type="InterPro" id="IPR050524">
    <property type="entry name" value="APC_YAT"/>
</dbReference>
<dbReference type="GO" id="GO:0016020">
    <property type="term" value="C:membrane"/>
    <property type="evidence" value="ECO:0007669"/>
    <property type="project" value="UniProtKB-SubCell"/>
</dbReference>
<feature type="transmembrane region" description="Helical" evidence="8">
    <location>
        <begin position="360"/>
        <end position="382"/>
    </location>
</feature>
<dbReference type="GO" id="GO:0015171">
    <property type="term" value="F:amino acid transmembrane transporter activity"/>
    <property type="evidence" value="ECO:0007669"/>
    <property type="project" value="TreeGrafter"/>
</dbReference>
<dbReference type="InParanoid" id="A0A0C3ATH3"/>
<dbReference type="PROSITE" id="PS00218">
    <property type="entry name" value="AMINO_ACID_PERMEASE_1"/>
    <property type="match status" value="1"/>
</dbReference>
<feature type="region of interest" description="Disordered" evidence="7">
    <location>
        <begin position="1"/>
        <end position="24"/>
    </location>
</feature>
<evidence type="ECO:0000256" key="5">
    <source>
        <dbReference type="ARBA" id="ARBA00022989"/>
    </source>
</evidence>
<evidence type="ECO:0000256" key="4">
    <source>
        <dbReference type="ARBA" id="ARBA00022970"/>
    </source>
</evidence>
<feature type="transmembrane region" description="Helical" evidence="8">
    <location>
        <begin position="36"/>
        <end position="55"/>
    </location>
</feature>
<dbReference type="PANTHER" id="PTHR43341">
    <property type="entry name" value="AMINO ACID PERMEASE"/>
    <property type="match status" value="1"/>
</dbReference>
<evidence type="ECO:0000256" key="7">
    <source>
        <dbReference type="SAM" id="MobiDB-lite"/>
    </source>
</evidence>
<evidence type="ECO:0000313" key="10">
    <source>
        <dbReference type="EMBL" id="KIM68252.1"/>
    </source>
</evidence>
<dbReference type="Gene3D" id="1.20.1740.10">
    <property type="entry name" value="Amino acid/polyamine transporter I"/>
    <property type="match status" value="1"/>
</dbReference>
<evidence type="ECO:0000256" key="8">
    <source>
        <dbReference type="SAM" id="Phobius"/>
    </source>
</evidence>
<protein>
    <recommendedName>
        <fullName evidence="9">Amino acid permease/ SLC12A domain-containing protein</fullName>
    </recommendedName>
</protein>
<dbReference type="Pfam" id="PF00324">
    <property type="entry name" value="AA_permease"/>
    <property type="match status" value="1"/>
</dbReference>
<feature type="domain" description="Amino acid permease/ SLC12A" evidence="9">
    <location>
        <begin position="33"/>
        <end position="451"/>
    </location>
</feature>
<comment type="subcellular location">
    <subcellularLocation>
        <location evidence="1">Membrane</location>
        <topology evidence="1">Multi-pass membrane protein</topology>
    </subcellularLocation>
</comment>
<evidence type="ECO:0000313" key="11">
    <source>
        <dbReference type="Proteomes" id="UP000053989"/>
    </source>
</evidence>
<feature type="transmembrane region" description="Helical" evidence="8">
    <location>
        <begin position="402"/>
        <end position="423"/>
    </location>
</feature>
<evidence type="ECO:0000256" key="1">
    <source>
        <dbReference type="ARBA" id="ARBA00004141"/>
    </source>
</evidence>
<dbReference type="InterPro" id="IPR004841">
    <property type="entry name" value="AA-permease/SLC12A_dom"/>
</dbReference>
<dbReference type="OrthoDB" id="10062876at2759"/>
<sequence>MDPDVHPFNLEENGDPAGADPAYGPQRKLKQRHVQMIAIAGTIGTGLFLGSGQSISGAGPVGALFAYAFVGSVAFASLCSIGEMTSMAPITGSFPYYASRWVDEALGFANYFFTNAVTIPAEISGAKLLLALWKVQHLEAYTVLILGVILLVNIFGVRYFGETEFGFSLVKLIMIFVLIVIGLVIDLGGAPDHVRRGFEYWIHPGPLTANVPSVNRFLGIVSAIMQAAAAYQGIEISTIAAAETENPRRNVARAMKKAFFRIFVFYIVGVLVAGLIVPSTDPNLLQPPGGITSFNGTAADETVYASPFVIGMMDARFGKPVVSVINAGLLTSAMSAGNSFLFSASRILYGLALRGQAPGIFGHANCCGVPVPAVLFTPVFYARNQAAFGLLAFITISDAFQWFYHLAAVGELITWAIINLTYLRFRIAVVLTQELDVIPPVIFMFFICWRFLHSPDTSFFWRSGEMDFVLDIPTIEETDPPVPPPRGFWAIFADKIF</sequence>
<keyword evidence="3 8" id="KW-0812">Transmembrane</keyword>
<dbReference type="EMBL" id="KN822010">
    <property type="protein sequence ID" value="KIM68252.1"/>
    <property type="molecule type" value="Genomic_DNA"/>
</dbReference>
<keyword evidence="11" id="KW-1185">Reference proteome</keyword>
<feature type="transmembrane region" description="Helical" evidence="8">
    <location>
        <begin position="140"/>
        <end position="161"/>
    </location>
</feature>
<dbReference type="STRING" id="1036808.A0A0C3ATH3"/>
<feature type="transmembrane region" description="Helical" evidence="8">
    <location>
        <begin position="258"/>
        <end position="277"/>
    </location>
</feature>
<organism evidence="10 11">
    <name type="scientific">Scleroderma citrinum Foug A</name>
    <dbReference type="NCBI Taxonomy" id="1036808"/>
    <lineage>
        <taxon>Eukaryota</taxon>
        <taxon>Fungi</taxon>
        <taxon>Dikarya</taxon>
        <taxon>Basidiomycota</taxon>
        <taxon>Agaricomycotina</taxon>
        <taxon>Agaricomycetes</taxon>
        <taxon>Agaricomycetidae</taxon>
        <taxon>Boletales</taxon>
        <taxon>Sclerodermatineae</taxon>
        <taxon>Sclerodermataceae</taxon>
        <taxon>Scleroderma</taxon>
    </lineage>
</organism>
<keyword evidence="4" id="KW-0029">Amino-acid transport</keyword>
<accession>A0A0C3ATH3</accession>
<proteinExistence type="predicted"/>
<reference evidence="11" key="2">
    <citation type="submission" date="2015-01" db="EMBL/GenBank/DDBJ databases">
        <title>Evolutionary Origins and Diversification of the Mycorrhizal Mutualists.</title>
        <authorList>
            <consortium name="DOE Joint Genome Institute"/>
            <consortium name="Mycorrhizal Genomics Consortium"/>
            <person name="Kohler A."/>
            <person name="Kuo A."/>
            <person name="Nagy L.G."/>
            <person name="Floudas D."/>
            <person name="Copeland A."/>
            <person name="Barry K.W."/>
            <person name="Cichocki N."/>
            <person name="Veneault-Fourrey C."/>
            <person name="LaButti K."/>
            <person name="Lindquist E.A."/>
            <person name="Lipzen A."/>
            <person name="Lundell T."/>
            <person name="Morin E."/>
            <person name="Murat C."/>
            <person name="Riley R."/>
            <person name="Ohm R."/>
            <person name="Sun H."/>
            <person name="Tunlid A."/>
            <person name="Henrissat B."/>
            <person name="Grigoriev I.V."/>
            <person name="Hibbett D.S."/>
            <person name="Martin F."/>
        </authorList>
    </citation>
    <scope>NUCLEOTIDE SEQUENCE [LARGE SCALE GENOMIC DNA]</scope>
    <source>
        <strain evidence="11">Foug A</strain>
    </source>
</reference>
<feature type="transmembrane region" description="Helical" evidence="8">
    <location>
        <begin position="321"/>
        <end position="348"/>
    </location>
</feature>
<dbReference type="AlphaFoldDB" id="A0A0C3ATH3"/>
<dbReference type="Proteomes" id="UP000053989">
    <property type="component" value="Unassembled WGS sequence"/>
</dbReference>